<dbReference type="InterPro" id="IPR003658">
    <property type="entry name" value="Anti-sigma_ant"/>
</dbReference>
<dbReference type="InterPro" id="IPR036513">
    <property type="entry name" value="STAS_dom_sf"/>
</dbReference>
<dbReference type="Gene3D" id="3.30.750.24">
    <property type="entry name" value="STAS domain"/>
    <property type="match status" value="1"/>
</dbReference>
<dbReference type="InterPro" id="IPR002645">
    <property type="entry name" value="STAS_dom"/>
</dbReference>
<dbReference type="PROSITE" id="PS50801">
    <property type="entry name" value="STAS"/>
    <property type="match status" value="1"/>
</dbReference>
<dbReference type="EMBL" id="SFCC01000003">
    <property type="protein sequence ID" value="RZQ64569.1"/>
    <property type="molecule type" value="Genomic_DNA"/>
</dbReference>
<dbReference type="OrthoDB" id="3628156at2"/>
<dbReference type="NCBIfam" id="TIGR00377">
    <property type="entry name" value="ant_ant_sig"/>
    <property type="match status" value="1"/>
</dbReference>
<dbReference type="GO" id="GO:0043856">
    <property type="term" value="F:anti-sigma factor antagonist activity"/>
    <property type="evidence" value="ECO:0007669"/>
    <property type="project" value="InterPro"/>
</dbReference>
<reference evidence="4 5" key="1">
    <citation type="submission" date="2019-02" db="EMBL/GenBank/DDBJ databases">
        <title>Draft genome sequence of Amycolatopsis sp. 8-3EHSu isolated from roots of Suaeda maritima.</title>
        <authorList>
            <person name="Duangmal K."/>
            <person name="Chantavorakit T."/>
        </authorList>
    </citation>
    <scope>NUCLEOTIDE SEQUENCE [LARGE SCALE GENOMIC DNA]</scope>
    <source>
        <strain evidence="4 5">8-3EHSu</strain>
    </source>
</reference>
<dbReference type="PANTHER" id="PTHR33495:SF2">
    <property type="entry name" value="ANTI-SIGMA FACTOR ANTAGONIST TM_1081-RELATED"/>
    <property type="match status" value="1"/>
</dbReference>
<dbReference type="PANTHER" id="PTHR33495">
    <property type="entry name" value="ANTI-SIGMA FACTOR ANTAGONIST TM_1081-RELATED-RELATED"/>
    <property type="match status" value="1"/>
</dbReference>
<evidence type="ECO:0000256" key="2">
    <source>
        <dbReference type="RuleBase" id="RU003749"/>
    </source>
</evidence>
<comment type="similarity">
    <text evidence="1 2">Belongs to the anti-sigma-factor antagonist family.</text>
</comment>
<evidence type="ECO:0000313" key="4">
    <source>
        <dbReference type="EMBL" id="RZQ64569.1"/>
    </source>
</evidence>
<dbReference type="Proteomes" id="UP000292003">
    <property type="component" value="Unassembled WGS sequence"/>
</dbReference>
<evidence type="ECO:0000256" key="1">
    <source>
        <dbReference type="ARBA" id="ARBA00009013"/>
    </source>
</evidence>
<comment type="caution">
    <text evidence="4">The sequence shown here is derived from an EMBL/GenBank/DDBJ whole genome shotgun (WGS) entry which is preliminary data.</text>
</comment>
<name>A0A4Q7JBA6_9PSEU</name>
<organism evidence="4 5">
    <name type="scientific">Amycolatopsis suaedae</name>
    <dbReference type="NCBI Taxonomy" id="2510978"/>
    <lineage>
        <taxon>Bacteria</taxon>
        <taxon>Bacillati</taxon>
        <taxon>Actinomycetota</taxon>
        <taxon>Actinomycetes</taxon>
        <taxon>Pseudonocardiales</taxon>
        <taxon>Pseudonocardiaceae</taxon>
        <taxon>Amycolatopsis</taxon>
    </lineage>
</organism>
<dbReference type="AlphaFoldDB" id="A0A4Q7JBA6"/>
<evidence type="ECO:0000259" key="3">
    <source>
        <dbReference type="PROSITE" id="PS50801"/>
    </source>
</evidence>
<sequence length="103" mass="10948">MPMSHLACYSRADEEATVLVVSGDVDTVTAPALAGQIRARLTTPASTVVVDLDRVAFLGVSGLRVLISAYRQARRDGVDLRIAATSGRIRHYLTVAGLSPALR</sequence>
<dbReference type="CDD" id="cd07043">
    <property type="entry name" value="STAS_anti-anti-sigma_factors"/>
    <property type="match status" value="1"/>
</dbReference>
<accession>A0A4Q7JBA6</accession>
<evidence type="ECO:0000313" key="5">
    <source>
        <dbReference type="Proteomes" id="UP000292003"/>
    </source>
</evidence>
<keyword evidence="5" id="KW-1185">Reference proteome</keyword>
<dbReference type="SUPFAM" id="SSF52091">
    <property type="entry name" value="SpoIIaa-like"/>
    <property type="match status" value="1"/>
</dbReference>
<dbReference type="Pfam" id="PF01740">
    <property type="entry name" value="STAS"/>
    <property type="match status" value="1"/>
</dbReference>
<proteinExistence type="inferred from homology"/>
<protein>
    <recommendedName>
        <fullName evidence="2">Anti-sigma factor antagonist</fullName>
    </recommendedName>
</protein>
<feature type="domain" description="STAS" evidence="3">
    <location>
        <begin position="18"/>
        <end position="103"/>
    </location>
</feature>
<gene>
    <name evidence="4" type="ORF">EWH70_06570</name>
</gene>